<accession>A0AAD4PCV6</accession>
<dbReference type="EMBL" id="SDAM02000049">
    <property type="protein sequence ID" value="KAH6834520.1"/>
    <property type="molecule type" value="Genomic_DNA"/>
</dbReference>
<protein>
    <submittedName>
        <fullName evidence="1">Uncharacterized protein</fullName>
    </submittedName>
</protein>
<reference evidence="1 2" key="1">
    <citation type="journal article" date="2021" name="Nat. Commun.">
        <title>Incipient diploidization of the medicinal plant Perilla within 10,000 years.</title>
        <authorList>
            <person name="Zhang Y."/>
            <person name="Shen Q."/>
            <person name="Leng L."/>
            <person name="Zhang D."/>
            <person name="Chen S."/>
            <person name="Shi Y."/>
            <person name="Ning Z."/>
            <person name="Chen S."/>
        </authorList>
    </citation>
    <scope>NUCLEOTIDE SEQUENCE [LARGE SCALE GENOMIC DNA]</scope>
    <source>
        <strain evidence="2">cv. PC099</strain>
    </source>
</reference>
<organism evidence="1 2">
    <name type="scientific">Perilla frutescens var. hirtella</name>
    <name type="common">Perilla citriodora</name>
    <name type="synonym">Perilla setoyensis</name>
    <dbReference type="NCBI Taxonomy" id="608512"/>
    <lineage>
        <taxon>Eukaryota</taxon>
        <taxon>Viridiplantae</taxon>
        <taxon>Streptophyta</taxon>
        <taxon>Embryophyta</taxon>
        <taxon>Tracheophyta</taxon>
        <taxon>Spermatophyta</taxon>
        <taxon>Magnoliopsida</taxon>
        <taxon>eudicotyledons</taxon>
        <taxon>Gunneridae</taxon>
        <taxon>Pentapetalae</taxon>
        <taxon>asterids</taxon>
        <taxon>lamiids</taxon>
        <taxon>Lamiales</taxon>
        <taxon>Lamiaceae</taxon>
        <taxon>Nepetoideae</taxon>
        <taxon>Elsholtzieae</taxon>
        <taxon>Perilla</taxon>
    </lineage>
</organism>
<proteinExistence type="predicted"/>
<keyword evidence="2" id="KW-1185">Reference proteome</keyword>
<evidence type="ECO:0000313" key="2">
    <source>
        <dbReference type="Proteomes" id="UP001190926"/>
    </source>
</evidence>
<gene>
    <name evidence="1" type="ORF">C2S53_004130</name>
</gene>
<dbReference type="AlphaFoldDB" id="A0AAD4PCV6"/>
<sequence length="57" mass="6642">MKTILLHRPLLCHLPANFCRDYENLVLKCNSFSNKASFNCRCIKNEKTAASHEHYCN</sequence>
<name>A0AAD4PCV6_PERFH</name>
<evidence type="ECO:0000313" key="1">
    <source>
        <dbReference type="EMBL" id="KAH6834520.1"/>
    </source>
</evidence>
<comment type="caution">
    <text evidence="1">The sequence shown here is derived from an EMBL/GenBank/DDBJ whole genome shotgun (WGS) entry which is preliminary data.</text>
</comment>
<dbReference type="Proteomes" id="UP001190926">
    <property type="component" value="Unassembled WGS sequence"/>
</dbReference>